<gene>
    <name evidence="2" type="ORF">J8273_6750</name>
</gene>
<evidence type="ECO:0000313" key="2">
    <source>
        <dbReference type="EMBL" id="KAG9391948.1"/>
    </source>
</evidence>
<keyword evidence="1" id="KW-1133">Transmembrane helix</keyword>
<keyword evidence="3" id="KW-1185">Reference proteome</keyword>
<evidence type="ECO:0000256" key="1">
    <source>
        <dbReference type="SAM" id="Phobius"/>
    </source>
</evidence>
<evidence type="ECO:0000313" key="3">
    <source>
        <dbReference type="Proteomes" id="UP000717585"/>
    </source>
</evidence>
<comment type="caution">
    <text evidence="2">The sequence shown here is derived from an EMBL/GenBank/DDBJ whole genome shotgun (WGS) entry which is preliminary data.</text>
</comment>
<reference evidence="2" key="1">
    <citation type="submission" date="2021-05" db="EMBL/GenBank/DDBJ databases">
        <title>A free-living protist that lacks canonical eukaryotic 1 DNA replication and segregation systems.</title>
        <authorList>
            <person name="Salas-Leiva D.E."/>
            <person name="Tromer E.C."/>
            <person name="Curtis B.A."/>
            <person name="Jerlstrom-Hultqvist J."/>
            <person name="Kolisko M."/>
            <person name="Yi Z."/>
            <person name="Salas-Leiva J.S."/>
            <person name="Gallot-Lavallee L."/>
            <person name="Kops G.J.P.L."/>
            <person name="Archibald J.M."/>
            <person name="Simpson A.G.B."/>
            <person name="Roger A.J."/>
        </authorList>
    </citation>
    <scope>NUCLEOTIDE SEQUENCE</scope>
    <source>
        <strain evidence="2">BICM</strain>
    </source>
</reference>
<dbReference type="AlphaFoldDB" id="A0A8J6ARA4"/>
<accession>A0A8J6ARA4</accession>
<keyword evidence="1" id="KW-0472">Membrane</keyword>
<sequence length="427" mass="46420">MTNVPYFGRKKTILFATALFVLGLWLLMDLSRATVEPSVEEHAIEFQSLDYDANEYKLASFTGSLFVPAARSPQTHTLDLVFIGSQTQYQPLLNEIEHLRHVPWLTLNLNVRAAPSAASLPPPSRTPRAALVLDWTKRTPVISYHGETPRRPNFDFMIVAHKMFPRHSFEGTLPSWMPRTIANTARSYPALHSLLSDAFADTPGDVHGEYLARPHPVDAVTVSMPDITQRGLFQFVRAMCTLEEDLHAGWFLYRVVPATPRLTFIPIDVILPSFGAVAGALVCLVLATRYRSEYVPTVVFWAIGLALALTCPTYAAIAGLSPVAYRMMGSRHVADAVSFGTPLFGAAVAAALLTLYPSLAQVAAAVVFVLAAAALFSKAAWLVGVALWALAALHPLPREVSFAAAILGLISVANISAWAVNMAGHGH</sequence>
<feature type="transmembrane region" description="Helical" evidence="1">
    <location>
        <begin position="269"/>
        <end position="287"/>
    </location>
</feature>
<feature type="transmembrane region" description="Helical" evidence="1">
    <location>
        <begin position="337"/>
        <end position="356"/>
    </location>
</feature>
<protein>
    <submittedName>
        <fullName evidence="2">Uncharacterized protein</fullName>
    </submittedName>
</protein>
<feature type="transmembrane region" description="Helical" evidence="1">
    <location>
        <begin position="294"/>
        <end position="317"/>
    </location>
</feature>
<proteinExistence type="predicted"/>
<dbReference type="EMBL" id="JAHDYR010000042">
    <property type="protein sequence ID" value="KAG9391948.1"/>
    <property type="molecule type" value="Genomic_DNA"/>
</dbReference>
<feature type="transmembrane region" description="Helical" evidence="1">
    <location>
        <begin position="363"/>
        <end position="390"/>
    </location>
</feature>
<keyword evidence="1" id="KW-0812">Transmembrane</keyword>
<dbReference type="Proteomes" id="UP000717585">
    <property type="component" value="Unassembled WGS sequence"/>
</dbReference>
<feature type="transmembrane region" description="Helical" evidence="1">
    <location>
        <begin position="402"/>
        <end position="420"/>
    </location>
</feature>
<organism evidence="2 3">
    <name type="scientific">Carpediemonas membranifera</name>
    <dbReference type="NCBI Taxonomy" id="201153"/>
    <lineage>
        <taxon>Eukaryota</taxon>
        <taxon>Metamonada</taxon>
        <taxon>Carpediemonas-like organisms</taxon>
        <taxon>Carpediemonas</taxon>
    </lineage>
</organism>
<name>A0A8J6ARA4_9EUKA</name>